<feature type="chain" id="PRO_5020936453" evidence="1">
    <location>
        <begin position="21"/>
        <end position="342"/>
    </location>
</feature>
<dbReference type="RefSeq" id="WP_136836708.1">
    <property type="nucleotide sequence ID" value="NZ_SWBQ01000004.1"/>
</dbReference>
<accession>A0A4U1CHW3</accession>
<dbReference type="OrthoDB" id="1495718at2"/>
<keyword evidence="3" id="KW-1185">Reference proteome</keyword>
<proteinExistence type="predicted"/>
<name>A0A4U1CHW3_9SPHI</name>
<dbReference type="AlphaFoldDB" id="A0A4U1CHW3"/>
<dbReference type="EMBL" id="SWBQ01000004">
    <property type="protein sequence ID" value="TKC04885.1"/>
    <property type="molecule type" value="Genomic_DNA"/>
</dbReference>
<organism evidence="2 3">
    <name type="scientific">Pedobacter frigoris</name>
    <dbReference type="NCBI Taxonomy" id="2571272"/>
    <lineage>
        <taxon>Bacteria</taxon>
        <taxon>Pseudomonadati</taxon>
        <taxon>Bacteroidota</taxon>
        <taxon>Sphingobacteriia</taxon>
        <taxon>Sphingobacteriales</taxon>
        <taxon>Sphingobacteriaceae</taxon>
        <taxon>Pedobacter</taxon>
    </lineage>
</organism>
<feature type="signal peptide" evidence="1">
    <location>
        <begin position="1"/>
        <end position="20"/>
    </location>
</feature>
<sequence>MKSFNICLLLLFISSSGLFAQEIDTVPINTKGLEIKLKRSPLPARTGALVFKPVQITPVVVSEKVNYWKTSTSIGIDVNQGAFSNNWKGGGVNSMAVGGLVNYKAAYSKDSYSYTTELRMEYGKIKNKDQLQKKTKDRIFWDNKANLQLSKSWFFFGSVTFETQFDNGFAYYRDKENNEQKQLISKFFSPGYITESIGFEYKPVSYFSTRLGTGTAKQTFINSMDDLIAAELARNPASKKGDYFGVPSNKKFRNELAFQVTSTFGEKQIFTNVFLYARYNMFIPYDRKLEHIDHRLDVTLKSRINKFMNVTLNGVGLFDKDSDKEVQASQNLSLGFGFTFPR</sequence>
<evidence type="ECO:0000256" key="1">
    <source>
        <dbReference type="SAM" id="SignalP"/>
    </source>
</evidence>
<dbReference type="Pfam" id="PF11276">
    <property type="entry name" value="DUF3078"/>
    <property type="match status" value="1"/>
</dbReference>
<comment type="caution">
    <text evidence="2">The sequence shown here is derived from an EMBL/GenBank/DDBJ whole genome shotgun (WGS) entry which is preliminary data.</text>
</comment>
<keyword evidence="1" id="KW-0732">Signal</keyword>
<dbReference type="InterPro" id="IPR021428">
    <property type="entry name" value="DUF3078"/>
</dbReference>
<dbReference type="Proteomes" id="UP000307244">
    <property type="component" value="Unassembled WGS sequence"/>
</dbReference>
<reference evidence="2 3" key="1">
    <citation type="submission" date="2019-04" db="EMBL/GenBank/DDBJ databases">
        <title>Pedobacter sp. RP-3-15 sp. nov., isolated from Arctic soil.</title>
        <authorList>
            <person name="Dahal R.H."/>
            <person name="Kim D.-U."/>
        </authorList>
    </citation>
    <scope>NUCLEOTIDE SEQUENCE [LARGE SCALE GENOMIC DNA]</scope>
    <source>
        <strain evidence="2 3">RP-3-15</strain>
    </source>
</reference>
<gene>
    <name evidence="2" type="ORF">FA047_14020</name>
</gene>
<evidence type="ECO:0000313" key="3">
    <source>
        <dbReference type="Proteomes" id="UP000307244"/>
    </source>
</evidence>
<evidence type="ECO:0000313" key="2">
    <source>
        <dbReference type="EMBL" id="TKC04885.1"/>
    </source>
</evidence>
<protein>
    <submittedName>
        <fullName evidence="2">DUF3078 domain-containing protein</fullName>
    </submittedName>
</protein>